<accession>A0AAW1I6T0</accession>
<dbReference type="SUPFAM" id="SSF81383">
    <property type="entry name" value="F-box domain"/>
    <property type="match status" value="1"/>
</dbReference>
<dbReference type="InterPro" id="IPR001810">
    <property type="entry name" value="F-box_dom"/>
</dbReference>
<gene>
    <name evidence="2" type="ORF">RND81_10G226500</name>
</gene>
<evidence type="ECO:0000259" key="1">
    <source>
        <dbReference type="PROSITE" id="PS50181"/>
    </source>
</evidence>
<dbReference type="PANTHER" id="PTHR32278">
    <property type="entry name" value="F-BOX DOMAIN-CONTAINING PROTEIN"/>
    <property type="match status" value="1"/>
</dbReference>
<comment type="caution">
    <text evidence="2">The sequence shown here is derived from an EMBL/GenBank/DDBJ whole genome shotgun (WGS) entry which is preliminary data.</text>
</comment>
<dbReference type="CDD" id="cd22162">
    <property type="entry name" value="F-box_AtSKIP3-like"/>
    <property type="match status" value="1"/>
</dbReference>
<evidence type="ECO:0000313" key="2">
    <source>
        <dbReference type="EMBL" id="KAK9684701.1"/>
    </source>
</evidence>
<keyword evidence="3" id="KW-1185">Reference proteome</keyword>
<evidence type="ECO:0000313" key="3">
    <source>
        <dbReference type="Proteomes" id="UP001443914"/>
    </source>
</evidence>
<sequence>MEKTQSNKKGVNLLDLPEGCLSHIISLTSPLYILRSSLVCKLFCSLAKSDLVWNHFLPSDFDQLFIQRSSFFPSKKHLVLYLCRSFILFEGDFKSISLDKWSGKKCYMLGARELSIYSGDNPTCWRWKSLSDSRFPEVAELLGVTHLQISGNISTKLLSPNTTYHAYFSFKLRSWSRGFEGCPVKVSVSMIDPRGAYISGGGSGVTRTFYLKPQESDTLRLNILDDEETFMNGRDSGDKWVKIDMGKFSNRADSNVAALEMTLTSTDLVFLKSGLIVHGIELLPLN</sequence>
<dbReference type="Gene3D" id="1.20.1280.50">
    <property type="match status" value="1"/>
</dbReference>
<protein>
    <recommendedName>
        <fullName evidence="1">F-box domain-containing protein</fullName>
    </recommendedName>
</protein>
<dbReference type="InterPro" id="IPR025886">
    <property type="entry name" value="PP2-like"/>
</dbReference>
<dbReference type="PANTHER" id="PTHR32278:SF111">
    <property type="entry name" value="F-BOX PROTEIN PP2-B12-RELATED"/>
    <property type="match status" value="1"/>
</dbReference>
<dbReference type="Pfam" id="PF14299">
    <property type="entry name" value="PP2"/>
    <property type="match status" value="1"/>
</dbReference>
<dbReference type="EMBL" id="JBDFQZ010000010">
    <property type="protein sequence ID" value="KAK9684701.1"/>
    <property type="molecule type" value="Genomic_DNA"/>
</dbReference>
<dbReference type="AlphaFoldDB" id="A0AAW1I6T0"/>
<name>A0AAW1I6T0_SAPOF</name>
<dbReference type="SMART" id="SM00256">
    <property type="entry name" value="FBOX"/>
    <property type="match status" value="1"/>
</dbReference>
<dbReference type="InterPro" id="IPR036047">
    <property type="entry name" value="F-box-like_dom_sf"/>
</dbReference>
<feature type="domain" description="F-box" evidence="1">
    <location>
        <begin position="10"/>
        <end position="56"/>
    </location>
</feature>
<proteinExistence type="predicted"/>
<dbReference type="Pfam" id="PF00646">
    <property type="entry name" value="F-box"/>
    <property type="match status" value="1"/>
</dbReference>
<dbReference type="Proteomes" id="UP001443914">
    <property type="component" value="Unassembled WGS sequence"/>
</dbReference>
<dbReference type="PROSITE" id="PS50181">
    <property type="entry name" value="FBOX"/>
    <property type="match status" value="1"/>
</dbReference>
<organism evidence="2 3">
    <name type="scientific">Saponaria officinalis</name>
    <name type="common">Common soapwort</name>
    <name type="synonym">Lychnis saponaria</name>
    <dbReference type="NCBI Taxonomy" id="3572"/>
    <lineage>
        <taxon>Eukaryota</taxon>
        <taxon>Viridiplantae</taxon>
        <taxon>Streptophyta</taxon>
        <taxon>Embryophyta</taxon>
        <taxon>Tracheophyta</taxon>
        <taxon>Spermatophyta</taxon>
        <taxon>Magnoliopsida</taxon>
        <taxon>eudicotyledons</taxon>
        <taxon>Gunneridae</taxon>
        <taxon>Pentapetalae</taxon>
        <taxon>Caryophyllales</taxon>
        <taxon>Caryophyllaceae</taxon>
        <taxon>Caryophylleae</taxon>
        <taxon>Saponaria</taxon>
    </lineage>
</organism>
<reference evidence="2" key="1">
    <citation type="submission" date="2024-03" db="EMBL/GenBank/DDBJ databases">
        <title>WGS assembly of Saponaria officinalis var. Norfolk2.</title>
        <authorList>
            <person name="Jenkins J."/>
            <person name="Shu S."/>
            <person name="Grimwood J."/>
            <person name="Barry K."/>
            <person name="Goodstein D."/>
            <person name="Schmutz J."/>
            <person name="Leebens-Mack J."/>
            <person name="Osbourn A."/>
        </authorList>
    </citation>
    <scope>NUCLEOTIDE SEQUENCE [LARGE SCALE GENOMIC DNA]</scope>
    <source>
        <strain evidence="2">JIC</strain>
    </source>
</reference>